<dbReference type="VEuPathDB" id="PiroplasmaDB:BEWA_052350"/>
<sequence length="425" mass="48949">MVSDMRFKKGARFKRKKDKKVKKDGRFDKVFKEETKTDFGPKIDPFGRPLENIALDEIYSSDEDFEEHVPAVQEEHEESIEYGEESDRIAVVGCDWDNITADDLFVLFETVYRSLQNNNFVKAVKRAAIYLSDIGEAKIKKENAHGPDIAIDNETRDEEDDDETRQEALRKYQRERSRYFYGVVELESVDKARVLYDELDGVEVSFALDGLDLRFVPGTISFPREPTSESTCIPDNYEPPVSSQSALRHSKVECKWDLTPAKRFKTLTKRFKEGDLASLDLSEYLASEDEGEGLENVKDLLIARDGSEVETSESDSDKNISATVGNIKLSFGPDSAVPTTKKKKEKTKKQKKDEENEEGRHFDMRTIKKSKGKRTEQQSGFTSNFDDERLNKLFKDPKFSIDTTDPNYKRTEFNEKLLEQKRARR</sequence>
<proteinExistence type="inferred from homology"/>
<dbReference type="InterPro" id="IPR039754">
    <property type="entry name" value="Esf1"/>
</dbReference>
<comment type="caution">
    <text evidence="8">The sequence shown here is derived from an EMBL/GenBank/DDBJ whole genome shotgun (WGS) entry which is preliminary data.</text>
</comment>
<dbReference type="PANTHER" id="PTHR12202:SF0">
    <property type="entry name" value="ESF1 HOMOLOG"/>
    <property type="match status" value="1"/>
</dbReference>
<evidence type="ECO:0000256" key="3">
    <source>
        <dbReference type="ARBA" id="ARBA00023054"/>
    </source>
</evidence>
<dbReference type="RefSeq" id="XP_004832632.1">
    <property type="nucleotide sequence ID" value="XM_004832575.1"/>
</dbReference>
<gene>
    <name evidence="8" type="ORF">BEWA_052350</name>
</gene>
<feature type="domain" description="ESF1 RRM" evidence="7">
    <location>
        <begin position="87"/>
        <end position="231"/>
    </location>
</feature>
<evidence type="ECO:0000259" key="7">
    <source>
        <dbReference type="Pfam" id="PF25121"/>
    </source>
</evidence>
<feature type="region of interest" description="Disordered" evidence="5">
    <location>
        <begin position="1"/>
        <end position="20"/>
    </location>
</feature>
<evidence type="ECO:0000259" key="6">
    <source>
        <dbReference type="Pfam" id="PF08159"/>
    </source>
</evidence>
<dbReference type="AlphaFoldDB" id="L1LD50"/>
<evidence type="ECO:0000313" key="9">
    <source>
        <dbReference type="Proteomes" id="UP000031512"/>
    </source>
</evidence>
<dbReference type="Pfam" id="PF25121">
    <property type="entry name" value="RRM_ESF1"/>
    <property type="match status" value="1"/>
</dbReference>
<comment type="similarity">
    <text evidence="2">Belongs to the ESF1 family.</text>
</comment>
<feature type="compositionally biased region" description="Basic residues" evidence="5">
    <location>
        <begin position="8"/>
        <end position="20"/>
    </location>
</feature>
<evidence type="ECO:0000256" key="4">
    <source>
        <dbReference type="ARBA" id="ARBA00023242"/>
    </source>
</evidence>
<dbReference type="EMBL" id="ACOU01000003">
    <property type="protein sequence ID" value="EKX73180.1"/>
    <property type="molecule type" value="Genomic_DNA"/>
</dbReference>
<dbReference type="Pfam" id="PF08159">
    <property type="entry name" value="NUC153"/>
    <property type="match status" value="1"/>
</dbReference>
<feature type="domain" description="NUC153" evidence="6">
    <location>
        <begin position="387"/>
        <end position="411"/>
    </location>
</feature>
<evidence type="ECO:0000256" key="5">
    <source>
        <dbReference type="SAM" id="MobiDB-lite"/>
    </source>
</evidence>
<keyword evidence="3" id="KW-0175">Coiled coil</keyword>
<name>L1LD50_THEEQ</name>
<feature type="region of interest" description="Disordered" evidence="5">
    <location>
        <begin position="307"/>
        <end position="387"/>
    </location>
</feature>
<organism evidence="8 9">
    <name type="scientific">Theileria equi strain WA</name>
    <dbReference type="NCBI Taxonomy" id="1537102"/>
    <lineage>
        <taxon>Eukaryota</taxon>
        <taxon>Sar</taxon>
        <taxon>Alveolata</taxon>
        <taxon>Apicomplexa</taxon>
        <taxon>Aconoidasida</taxon>
        <taxon>Piroplasmida</taxon>
        <taxon>Theileriidae</taxon>
        <taxon>Theileria</taxon>
    </lineage>
</organism>
<keyword evidence="9" id="KW-1185">Reference proteome</keyword>
<dbReference type="PANTHER" id="PTHR12202">
    <property type="entry name" value="ESF1 HOMOLOG"/>
    <property type="match status" value="1"/>
</dbReference>
<dbReference type="InterPro" id="IPR012580">
    <property type="entry name" value="NUC153"/>
</dbReference>
<dbReference type="KEGG" id="beq:BEWA_052350"/>
<feature type="compositionally biased region" description="Basic residues" evidence="5">
    <location>
        <begin position="340"/>
        <end position="350"/>
    </location>
</feature>
<dbReference type="GO" id="GO:0006364">
    <property type="term" value="P:rRNA processing"/>
    <property type="evidence" value="ECO:0007669"/>
    <property type="project" value="InterPro"/>
</dbReference>
<reference evidence="8 9" key="1">
    <citation type="journal article" date="2012" name="BMC Genomics">
        <title>Comparative genomic analysis and phylogenetic position of Theileria equi.</title>
        <authorList>
            <person name="Kappmeyer L.S."/>
            <person name="Thiagarajan M."/>
            <person name="Herndon D.R."/>
            <person name="Ramsay J.D."/>
            <person name="Caler E."/>
            <person name="Djikeng A."/>
            <person name="Gillespie J.J."/>
            <person name="Lau A.O."/>
            <person name="Roalson E.H."/>
            <person name="Silva J.C."/>
            <person name="Silva M.G."/>
            <person name="Suarez C.E."/>
            <person name="Ueti M.W."/>
            <person name="Nene V.M."/>
            <person name="Mealey R.H."/>
            <person name="Knowles D.P."/>
            <person name="Brayton K.A."/>
        </authorList>
    </citation>
    <scope>NUCLEOTIDE SEQUENCE [LARGE SCALE GENOMIC DNA]</scope>
    <source>
        <strain evidence="8 9">WA</strain>
    </source>
</reference>
<dbReference type="GeneID" id="15802787"/>
<dbReference type="STRING" id="1537102.L1LD50"/>
<dbReference type="eggNOG" id="KOG2318">
    <property type="taxonomic scope" value="Eukaryota"/>
</dbReference>
<protein>
    <submittedName>
        <fullName evidence="8">Uncharacterized protein</fullName>
    </submittedName>
</protein>
<feature type="region of interest" description="Disordered" evidence="5">
    <location>
        <begin position="145"/>
        <end position="165"/>
    </location>
</feature>
<comment type="subcellular location">
    <subcellularLocation>
        <location evidence="1">Nucleus</location>
        <location evidence="1">Nucleolus</location>
    </subcellularLocation>
</comment>
<feature type="compositionally biased region" description="Acidic residues" evidence="5">
    <location>
        <begin position="155"/>
        <end position="164"/>
    </location>
</feature>
<dbReference type="Proteomes" id="UP000031512">
    <property type="component" value="Unassembled WGS sequence"/>
</dbReference>
<dbReference type="InterPro" id="IPR056750">
    <property type="entry name" value="RRM_ESF1"/>
</dbReference>
<feature type="compositionally biased region" description="Basic and acidic residues" evidence="5">
    <location>
        <begin position="351"/>
        <end position="366"/>
    </location>
</feature>
<dbReference type="GO" id="GO:0005730">
    <property type="term" value="C:nucleolus"/>
    <property type="evidence" value="ECO:0007669"/>
    <property type="project" value="UniProtKB-SubCell"/>
</dbReference>
<dbReference type="GO" id="GO:0003723">
    <property type="term" value="F:RNA binding"/>
    <property type="evidence" value="ECO:0007669"/>
    <property type="project" value="TreeGrafter"/>
</dbReference>
<evidence type="ECO:0000256" key="1">
    <source>
        <dbReference type="ARBA" id="ARBA00004604"/>
    </source>
</evidence>
<keyword evidence="4" id="KW-0539">Nucleus</keyword>
<accession>L1LD50</accession>
<evidence type="ECO:0000313" key="8">
    <source>
        <dbReference type="EMBL" id="EKX73180.1"/>
    </source>
</evidence>
<evidence type="ECO:0000256" key="2">
    <source>
        <dbReference type="ARBA" id="ARBA00009087"/>
    </source>
</evidence>
<dbReference type="OrthoDB" id="361841at2759"/>